<dbReference type="PANTHER" id="PTHR31001">
    <property type="entry name" value="UNCHARACTERIZED TRANSCRIPTIONAL REGULATORY PROTEIN"/>
    <property type="match status" value="1"/>
</dbReference>
<reference evidence="6" key="1">
    <citation type="submission" date="2017-09" db="EMBL/GenBank/DDBJ databases">
        <title>Polyketide synthases of a Diaporthe helianthi virulent isolate.</title>
        <authorList>
            <person name="Baroncelli R."/>
        </authorList>
    </citation>
    <scope>NUCLEOTIDE SEQUENCE [LARGE SCALE GENOMIC DNA]</scope>
    <source>
        <strain evidence="6">7/96</strain>
    </source>
</reference>
<dbReference type="InterPro" id="IPR036864">
    <property type="entry name" value="Zn2-C6_fun-type_DNA-bd_sf"/>
</dbReference>
<feature type="compositionally biased region" description="Basic residues" evidence="4">
    <location>
        <begin position="690"/>
        <end position="699"/>
    </location>
</feature>
<feature type="compositionally biased region" description="Low complexity" evidence="4">
    <location>
        <begin position="700"/>
        <end position="731"/>
    </location>
</feature>
<dbReference type="PROSITE" id="PS50048">
    <property type="entry name" value="ZN2_CY6_FUNGAL_2"/>
    <property type="match status" value="1"/>
</dbReference>
<dbReference type="InterPro" id="IPR001138">
    <property type="entry name" value="Zn2Cys6_DnaBD"/>
</dbReference>
<evidence type="ECO:0000256" key="3">
    <source>
        <dbReference type="ARBA" id="ARBA00023242"/>
    </source>
</evidence>
<feature type="domain" description="Zn(2)-C6 fungal-type" evidence="5">
    <location>
        <begin position="44"/>
        <end position="75"/>
    </location>
</feature>
<sequence>MRPQRSHHSPLAPRSRHDIFVDHPVGMSSNSPVEKPKSGRSATSCLECQRRKQKCSREWPCNHCQARKVPHLCQFAPKKVTTPEDDTFAVPAKLSRKRKEGSFESDTSASASDPEHGLSDGLAKLGYMPSHDVFALTKSTEDKQDILVQNYLETANLQYYPVFPEQLRGQSAKWWETRAAGQKLSPELTCLLLRVCAISTQYLESCLLQRLESELGEKAQTMTDRFHKAAQKLSASIPQGKGGVVNVQQLFLAAKWYKGEACMVESWHALSVAIRAAQEINMHKPSEGLPNFERELRKRMWCILWTWDWQMSTLLSRPLLIDQDDHTLEIPDGRLENISDPNVPHPLMSVALQAELGLHASHLFQKLGVNYSVELALELEDELEKWMGTFPAALRDHRPDTRWDQRYPNIPFMRCQINIIAYAYLLAPLKPFLLSKADSEMLSSPLGANLRTKAVDTCLDLMRASEQFYDLLYPTGFKYFFVIFFMFDAATVLCSAIVHDTAYDLPKRSQCIRALRTSQELLDAINHLSESARLSAMLLRKLIPTLPLTDAEQVTLGVGSPAPSSAKKIKTSPSSSSPSEHLASVAAFGGAGAGGGGGDYTLSSGGLGTGSSSIPSPPVGGGATTTTTTSTPPYGMPQQLQKQAQVHYTVAPFMPLADPGRDPAAMSGAAPEWPYDFTAGLSPLTQEQLHHHHHHHHHQQQQQHTSPTTGSVTTPSQHQNQQLQEQEQQEQFFTGGMNPGDPLAGTFLEPLWDWEHLNMDLGQYSMQHFGGTSGAEF</sequence>
<dbReference type="Proteomes" id="UP000094444">
    <property type="component" value="Unassembled WGS sequence"/>
</dbReference>
<dbReference type="PANTHER" id="PTHR31001:SF84">
    <property type="entry name" value="FUNGAL SPECIFIC TRANSCRIPTION FACTOR"/>
    <property type="match status" value="1"/>
</dbReference>
<feature type="compositionally biased region" description="Low complexity" evidence="4">
    <location>
        <begin position="624"/>
        <end position="636"/>
    </location>
</feature>
<evidence type="ECO:0000259" key="5">
    <source>
        <dbReference type="PROSITE" id="PS50048"/>
    </source>
</evidence>
<keyword evidence="2" id="KW-0479">Metal-binding</keyword>
<dbReference type="GO" id="GO:0003677">
    <property type="term" value="F:DNA binding"/>
    <property type="evidence" value="ECO:0007669"/>
    <property type="project" value="InterPro"/>
</dbReference>
<dbReference type="AlphaFoldDB" id="A0A2P5HGR3"/>
<keyword evidence="3" id="KW-0539">Nucleus</keyword>
<dbReference type="SMART" id="SM00066">
    <property type="entry name" value="GAL4"/>
    <property type="match status" value="1"/>
</dbReference>
<feature type="region of interest" description="Disordered" evidence="4">
    <location>
        <begin position="91"/>
        <end position="117"/>
    </location>
</feature>
<proteinExistence type="predicted"/>
<keyword evidence="7" id="KW-1185">Reference proteome</keyword>
<dbReference type="OrthoDB" id="5344325at2759"/>
<comment type="subcellular location">
    <subcellularLocation>
        <location evidence="1">Nucleus</location>
    </subcellularLocation>
</comment>
<dbReference type="EMBL" id="MAVT02002294">
    <property type="protein sequence ID" value="POS69434.1"/>
    <property type="molecule type" value="Genomic_DNA"/>
</dbReference>
<evidence type="ECO:0000313" key="7">
    <source>
        <dbReference type="Proteomes" id="UP000094444"/>
    </source>
</evidence>
<dbReference type="InterPro" id="IPR050613">
    <property type="entry name" value="Sec_Metabolite_Reg"/>
</dbReference>
<dbReference type="GO" id="GO:0000981">
    <property type="term" value="F:DNA-binding transcription factor activity, RNA polymerase II-specific"/>
    <property type="evidence" value="ECO:0007669"/>
    <property type="project" value="InterPro"/>
</dbReference>
<feature type="region of interest" description="Disordered" evidence="4">
    <location>
        <begin position="559"/>
        <end position="582"/>
    </location>
</feature>
<accession>A0A2P5HGR3</accession>
<evidence type="ECO:0000256" key="2">
    <source>
        <dbReference type="ARBA" id="ARBA00022723"/>
    </source>
</evidence>
<dbReference type="STRING" id="158607.A0A2P5HGR3"/>
<dbReference type="CDD" id="cd12148">
    <property type="entry name" value="fungal_TF_MHR"/>
    <property type="match status" value="1"/>
</dbReference>
<dbReference type="GO" id="GO:0005634">
    <property type="term" value="C:nucleus"/>
    <property type="evidence" value="ECO:0007669"/>
    <property type="project" value="UniProtKB-SubCell"/>
</dbReference>
<feature type="region of interest" description="Disordered" evidence="4">
    <location>
        <begin position="1"/>
        <end position="43"/>
    </location>
</feature>
<evidence type="ECO:0000256" key="1">
    <source>
        <dbReference type="ARBA" id="ARBA00004123"/>
    </source>
</evidence>
<dbReference type="GO" id="GO:0006351">
    <property type="term" value="P:DNA-templated transcription"/>
    <property type="evidence" value="ECO:0007669"/>
    <property type="project" value="InterPro"/>
</dbReference>
<feature type="region of interest" description="Disordered" evidence="4">
    <location>
        <begin position="602"/>
        <end position="636"/>
    </location>
</feature>
<dbReference type="Gene3D" id="4.10.240.10">
    <property type="entry name" value="Zn(2)-C6 fungal-type DNA-binding domain"/>
    <property type="match status" value="1"/>
</dbReference>
<dbReference type="GO" id="GO:0008270">
    <property type="term" value="F:zinc ion binding"/>
    <property type="evidence" value="ECO:0007669"/>
    <property type="project" value="InterPro"/>
</dbReference>
<evidence type="ECO:0000256" key="4">
    <source>
        <dbReference type="SAM" id="MobiDB-lite"/>
    </source>
</evidence>
<dbReference type="Pfam" id="PF04082">
    <property type="entry name" value="Fungal_trans"/>
    <property type="match status" value="1"/>
</dbReference>
<comment type="caution">
    <text evidence="6">The sequence shown here is derived from an EMBL/GenBank/DDBJ whole genome shotgun (WGS) entry which is preliminary data.</text>
</comment>
<feature type="region of interest" description="Disordered" evidence="4">
    <location>
        <begin position="687"/>
        <end position="740"/>
    </location>
</feature>
<protein>
    <recommendedName>
        <fullName evidence="5">Zn(2)-C6 fungal-type domain-containing protein</fullName>
    </recommendedName>
</protein>
<dbReference type="InParanoid" id="A0A2P5HGR3"/>
<dbReference type="SMART" id="SM00906">
    <property type="entry name" value="Fungal_trans"/>
    <property type="match status" value="1"/>
</dbReference>
<dbReference type="InterPro" id="IPR007219">
    <property type="entry name" value="XnlR_reg_dom"/>
</dbReference>
<feature type="compositionally biased region" description="Low complexity" evidence="4">
    <location>
        <begin position="560"/>
        <end position="582"/>
    </location>
</feature>
<dbReference type="CDD" id="cd00067">
    <property type="entry name" value="GAL4"/>
    <property type="match status" value="1"/>
</dbReference>
<name>A0A2P5HGR3_DIAHE</name>
<gene>
    <name evidence="6" type="ORF">DHEL01_v212172</name>
</gene>
<dbReference type="SUPFAM" id="SSF57701">
    <property type="entry name" value="Zn2/Cys6 DNA-binding domain"/>
    <property type="match status" value="1"/>
</dbReference>
<evidence type="ECO:0000313" key="6">
    <source>
        <dbReference type="EMBL" id="POS69434.1"/>
    </source>
</evidence>
<organism evidence="6 7">
    <name type="scientific">Diaporthe helianthi</name>
    <dbReference type="NCBI Taxonomy" id="158607"/>
    <lineage>
        <taxon>Eukaryota</taxon>
        <taxon>Fungi</taxon>
        <taxon>Dikarya</taxon>
        <taxon>Ascomycota</taxon>
        <taxon>Pezizomycotina</taxon>
        <taxon>Sordariomycetes</taxon>
        <taxon>Sordariomycetidae</taxon>
        <taxon>Diaporthales</taxon>
        <taxon>Diaporthaceae</taxon>
        <taxon>Diaporthe</taxon>
    </lineage>
</organism>